<evidence type="ECO:0000313" key="2">
    <source>
        <dbReference type="Proteomes" id="UP001305174"/>
    </source>
</evidence>
<dbReference type="EMBL" id="OR575930">
    <property type="protein sequence ID" value="WOZ57414.1"/>
    <property type="molecule type" value="Genomic_DNA"/>
</dbReference>
<keyword evidence="2" id="KW-1185">Reference proteome</keyword>
<name>A0AAX4G6B6_9CAUD</name>
<proteinExistence type="predicted"/>
<sequence>MWLLESLPVSWSLCSVLNGGDMVQVIRLAEAKFIECGSCKSLLSYQYTDIEFRFESIRVGGPRGRTEYITCPVCKFSIKI</sequence>
<protein>
    <submittedName>
        <fullName evidence="1">Uncharacterized protein</fullName>
    </submittedName>
</protein>
<organism evidence="1 2">
    <name type="scientific">Pseudomonas phage vB_PseuGesM_254</name>
    <dbReference type="NCBI Taxonomy" id="3092638"/>
    <lineage>
        <taxon>Viruses</taxon>
        <taxon>Duplodnaviria</taxon>
        <taxon>Heunggongvirae</taxon>
        <taxon>Uroviricota</taxon>
        <taxon>Caudoviricetes</taxon>
        <taxon>Vandenendeviridae</taxon>
        <taxon>Chemalvirus</taxon>
        <taxon>Chemalvirus PseuGes254</taxon>
    </lineage>
</organism>
<dbReference type="Proteomes" id="UP001305174">
    <property type="component" value="Segment"/>
</dbReference>
<evidence type="ECO:0000313" key="1">
    <source>
        <dbReference type="EMBL" id="WOZ57414.1"/>
    </source>
</evidence>
<reference evidence="2" key="1">
    <citation type="submission" date="2024-05" db="EMBL/GenBank/DDBJ databases">
        <authorList>
            <person name="Tikunov A.Y."/>
            <person name="Morozova V.V."/>
            <person name="Kozlova Y.N."/>
            <person name="Tikunova N.V."/>
            <person name="Babkin I.V."/>
        </authorList>
    </citation>
    <scope>NUCLEOTIDE SEQUENCE [LARGE SCALE GENOMIC DNA]</scope>
</reference>
<accession>A0AAX4G6B6</accession>